<keyword evidence="3" id="KW-0862">Zinc</keyword>
<evidence type="ECO:0000313" key="9">
    <source>
        <dbReference type="EMBL" id="KAI5063938.1"/>
    </source>
</evidence>
<keyword evidence="10" id="KW-1185">Reference proteome</keyword>
<dbReference type="GO" id="GO:0003682">
    <property type="term" value="F:chromatin binding"/>
    <property type="evidence" value="ECO:0007669"/>
    <property type="project" value="InterPro"/>
</dbReference>
<evidence type="ECO:0000259" key="7">
    <source>
        <dbReference type="PROSITE" id="PS50089"/>
    </source>
</evidence>
<feature type="compositionally biased region" description="Polar residues" evidence="5">
    <location>
        <begin position="535"/>
        <end position="560"/>
    </location>
</feature>
<dbReference type="InterPro" id="IPR001965">
    <property type="entry name" value="Znf_PHD"/>
</dbReference>
<feature type="compositionally biased region" description="Polar residues" evidence="5">
    <location>
        <begin position="104"/>
        <end position="114"/>
    </location>
</feature>
<sequence>MHACFIATLVVEAEGEISTKGNSRACGRLKEEPFRIRTKEGSHLSCKRRLQRWQHVLPLCNWAFSSEASLLCCFSFLHQHSLISCCVGAMGGAGLLVKEEPPISSDTGNGTFSPQKKPRNELLSSRKKSRGMFASDAGFTKDAVGDGHAGLPLNFFLDLAERQTSIEPAAKRMKLCATRPKVFDVESMMKHVADIVLVLAGLGLIRAGRDPTQEERRLQAEAYGHLGFLVQELGPRDLVSQDAVENLIEDLGLRKPEGQEVKTFEQILEEFQPPAVDPAGVGMGTSTTERTMDDSDPHKFLLSASRFLHGANDSSDQSELTSQGGLLQLEGEVSPSEQDGEAAGSHMQFTQAIHELLQPRYPPDYPFQPAHSRVFMTAAMPCEMCKVVARETASVLVCDTCEKVFHLRCLQSYLMTGIPKGDWQCPTCSSDNNKDKDQTSKYGRVKAGFSFSDANGISGKSPAKSPSNAQKTKQPATSSADGKINKEASGKVTSPPKQKLDDQAPESSKASQKILNHGNLGGSFTALLDSFSQGDSLKGGQATNTHEPTTHPQVQTTTRSAFLRSQVGQSPTMLPAKPQSQPPKGGKGAAKVVGKDLQSKKPLESQNVSSHPLDVSRAESGEKQSNSVEDSESLDETSAGSGEEADCEKVSKEPDRFGIEWVGDAVHRSDGKKFYSACTVGGYTYRLQDCALFRPETPNVPPYIARLQALWEDTNSGAKWVRVNWCYYPADMAMLPGRPSNPEVHEVYESNHGDNNLVGTIQGQCLVLQPESYAKEMERRQELLKGGNTGEGLVPIFLCRWLYDVATATFRPTAGAP</sequence>
<evidence type="ECO:0000256" key="5">
    <source>
        <dbReference type="SAM" id="MobiDB-lite"/>
    </source>
</evidence>
<dbReference type="AlphaFoldDB" id="A0A9D4Z686"/>
<keyword evidence="1" id="KW-0479">Metal-binding</keyword>
<dbReference type="EMBL" id="JABFUD020000020">
    <property type="protein sequence ID" value="KAI5063938.1"/>
    <property type="molecule type" value="Genomic_DNA"/>
</dbReference>
<evidence type="ECO:0000259" key="6">
    <source>
        <dbReference type="PROSITE" id="PS50016"/>
    </source>
</evidence>
<keyword evidence="2 4" id="KW-0863">Zinc-finger</keyword>
<feature type="compositionally biased region" description="Basic and acidic residues" evidence="5">
    <location>
        <begin position="593"/>
        <end position="603"/>
    </location>
</feature>
<dbReference type="Gene3D" id="2.30.30.490">
    <property type="match status" value="1"/>
</dbReference>
<dbReference type="InterPro" id="IPR019787">
    <property type="entry name" value="Znf_PHD-finger"/>
</dbReference>
<evidence type="ECO:0000256" key="4">
    <source>
        <dbReference type="PROSITE-ProRule" id="PRU00175"/>
    </source>
</evidence>
<feature type="domain" description="PHD-type" evidence="6">
    <location>
        <begin position="379"/>
        <end position="431"/>
    </location>
</feature>
<dbReference type="CDD" id="cd15489">
    <property type="entry name" value="PHD_SF"/>
    <property type="match status" value="1"/>
</dbReference>
<feature type="region of interest" description="Disordered" evidence="5">
    <location>
        <begin position="535"/>
        <end position="651"/>
    </location>
</feature>
<feature type="domain" description="BAH" evidence="8">
    <location>
        <begin position="683"/>
        <end position="814"/>
    </location>
</feature>
<dbReference type="Gene3D" id="3.30.40.10">
    <property type="entry name" value="Zinc/RING finger domain, C3HC4 (zinc finger)"/>
    <property type="match status" value="1"/>
</dbReference>
<dbReference type="InterPro" id="IPR013083">
    <property type="entry name" value="Znf_RING/FYVE/PHD"/>
</dbReference>
<evidence type="ECO:0000256" key="3">
    <source>
        <dbReference type="ARBA" id="ARBA00022833"/>
    </source>
</evidence>
<dbReference type="Pfam" id="PF00628">
    <property type="entry name" value="PHD"/>
    <property type="match status" value="1"/>
</dbReference>
<protein>
    <submittedName>
        <fullName evidence="9">Uncharacterized protein</fullName>
    </submittedName>
</protein>
<dbReference type="InterPro" id="IPR011011">
    <property type="entry name" value="Znf_FYVE_PHD"/>
</dbReference>
<dbReference type="PANTHER" id="PTHR47527:SF3">
    <property type="entry name" value="RING_FYVE_PHD ZINC FINGER SUPERFAMILY PROTEIN"/>
    <property type="match status" value="1"/>
</dbReference>
<evidence type="ECO:0000256" key="1">
    <source>
        <dbReference type="ARBA" id="ARBA00022723"/>
    </source>
</evidence>
<evidence type="ECO:0000256" key="2">
    <source>
        <dbReference type="ARBA" id="ARBA00022771"/>
    </source>
</evidence>
<gene>
    <name evidence="9" type="ORF">GOP47_0020608</name>
</gene>
<dbReference type="InterPro" id="IPR043151">
    <property type="entry name" value="BAH_sf"/>
</dbReference>
<dbReference type="PROSITE" id="PS01359">
    <property type="entry name" value="ZF_PHD_1"/>
    <property type="match status" value="1"/>
</dbReference>
<dbReference type="InterPro" id="IPR056699">
    <property type="entry name" value="DUF7797"/>
</dbReference>
<dbReference type="PROSITE" id="PS50089">
    <property type="entry name" value="ZF_RING_2"/>
    <property type="match status" value="1"/>
</dbReference>
<dbReference type="InterPro" id="IPR019786">
    <property type="entry name" value="Zinc_finger_PHD-type_CS"/>
</dbReference>
<comment type="caution">
    <text evidence="9">The sequence shown here is derived from an EMBL/GenBank/DDBJ whole genome shotgun (WGS) entry which is preliminary data.</text>
</comment>
<dbReference type="GO" id="GO:0008270">
    <property type="term" value="F:zinc ion binding"/>
    <property type="evidence" value="ECO:0007669"/>
    <property type="project" value="UniProtKB-KW"/>
</dbReference>
<dbReference type="Pfam" id="PF01426">
    <property type="entry name" value="BAH"/>
    <property type="match status" value="1"/>
</dbReference>
<evidence type="ECO:0000259" key="8">
    <source>
        <dbReference type="PROSITE" id="PS51038"/>
    </source>
</evidence>
<feature type="domain" description="RING-type" evidence="7">
    <location>
        <begin position="382"/>
        <end position="429"/>
    </location>
</feature>
<dbReference type="PROSITE" id="PS51038">
    <property type="entry name" value="BAH"/>
    <property type="match status" value="1"/>
</dbReference>
<dbReference type="SUPFAM" id="SSF57903">
    <property type="entry name" value="FYVE/PHD zinc finger"/>
    <property type="match status" value="1"/>
</dbReference>
<reference evidence="9" key="1">
    <citation type="submission" date="2021-01" db="EMBL/GenBank/DDBJ databases">
        <title>Adiantum capillus-veneris genome.</title>
        <authorList>
            <person name="Fang Y."/>
            <person name="Liao Q."/>
        </authorList>
    </citation>
    <scope>NUCLEOTIDE SEQUENCE</scope>
    <source>
        <strain evidence="9">H3</strain>
        <tissue evidence="9">Leaf</tissue>
    </source>
</reference>
<dbReference type="Pfam" id="PF25073">
    <property type="entry name" value="DUF7797"/>
    <property type="match status" value="1"/>
</dbReference>
<name>A0A9D4Z686_ADICA</name>
<dbReference type="PANTHER" id="PTHR47527">
    <property type="entry name" value="RING/FYVE/PHD ZINC FINGER SUPERFAMILY PROTEIN"/>
    <property type="match status" value="1"/>
</dbReference>
<accession>A0A9D4Z686</accession>
<dbReference type="PROSITE" id="PS50016">
    <property type="entry name" value="ZF_PHD_2"/>
    <property type="match status" value="1"/>
</dbReference>
<organism evidence="9 10">
    <name type="scientific">Adiantum capillus-veneris</name>
    <name type="common">Maidenhair fern</name>
    <dbReference type="NCBI Taxonomy" id="13818"/>
    <lineage>
        <taxon>Eukaryota</taxon>
        <taxon>Viridiplantae</taxon>
        <taxon>Streptophyta</taxon>
        <taxon>Embryophyta</taxon>
        <taxon>Tracheophyta</taxon>
        <taxon>Polypodiopsida</taxon>
        <taxon>Polypodiidae</taxon>
        <taxon>Polypodiales</taxon>
        <taxon>Pteridineae</taxon>
        <taxon>Pteridaceae</taxon>
        <taxon>Vittarioideae</taxon>
        <taxon>Adiantum</taxon>
    </lineage>
</organism>
<dbReference type="OrthoDB" id="787137at2759"/>
<feature type="compositionally biased region" description="Polar residues" evidence="5">
    <location>
        <begin position="464"/>
        <end position="480"/>
    </location>
</feature>
<proteinExistence type="predicted"/>
<dbReference type="Proteomes" id="UP000886520">
    <property type="component" value="Chromosome 20"/>
</dbReference>
<feature type="region of interest" description="Disordered" evidence="5">
    <location>
        <begin position="104"/>
        <end position="126"/>
    </location>
</feature>
<dbReference type="InterPro" id="IPR001025">
    <property type="entry name" value="BAH_dom"/>
</dbReference>
<dbReference type="InterPro" id="IPR001841">
    <property type="entry name" value="Znf_RING"/>
</dbReference>
<feature type="region of interest" description="Disordered" evidence="5">
    <location>
        <begin position="453"/>
        <end position="516"/>
    </location>
</feature>
<dbReference type="SMART" id="SM00249">
    <property type="entry name" value="PHD"/>
    <property type="match status" value="1"/>
</dbReference>
<dbReference type="SMART" id="SM00439">
    <property type="entry name" value="BAH"/>
    <property type="match status" value="1"/>
</dbReference>
<feature type="compositionally biased region" description="Polar residues" evidence="5">
    <location>
        <begin position="505"/>
        <end position="514"/>
    </location>
</feature>
<evidence type="ECO:0000313" key="10">
    <source>
        <dbReference type="Proteomes" id="UP000886520"/>
    </source>
</evidence>